<protein>
    <submittedName>
        <fullName evidence="2">DUF1298 domain-containing protein</fullName>
    </submittedName>
</protein>
<dbReference type="RefSeq" id="WP_065029627.1">
    <property type="nucleotide sequence ID" value="NZ_LZKI01000119.1"/>
</dbReference>
<evidence type="ECO:0000313" key="2">
    <source>
        <dbReference type="EMBL" id="OBI39300.1"/>
    </source>
</evidence>
<dbReference type="Proteomes" id="UP000091846">
    <property type="component" value="Unassembled WGS sequence"/>
</dbReference>
<comment type="caution">
    <text evidence="2">The sequence shown here is derived from an EMBL/GenBank/DDBJ whole genome shotgun (WGS) entry which is preliminary data.</text>
</comment>
<evidence type="ECO:0000313" key="3">
    <source>
        <dbReference type="Proteomes" id="UP000091846"/>
    </source>
</evidence>
<dbReference type="AlphaFoldDB" id="A0A1A2YMT4"/>
<organism evidence="2 3">
    <name type="scientific">Mycobacterium colombiense</name>
    <dbReference type="NCBI Taxonomy" id="339268"/>
    <lineage>
        <taxon>Bacteria</taxon>
        <taxon>Bacillati</taxon>
        <taxon>Actinomycetota</taxon>
        <taxon>Actinomycetes</taxon>
        <taxon>Mycobacteriales</taxon>
        <taxon>Mycobacteriaceae</taxon>
        <taxon>Mycobacterium</taxon>
        <taxon>Mycobacterium avium complex (MAC)</taxon>
    </lineage>
</organism>
<dbReference type="EMBL" id="LZKI01000119">
    <property type="protein sequence ID" value="OBI39300.1"/>
    <property type="molecule type" value="Genomic_DNA"/>
</dbReference>
<accession>A0A1A2YMT4</accession>
<dbReference type="InterPro" id="IPR009721">
    <property type="entry name" value="O-acyltransferase_WSD1_C"/>
</dbReference>
<reference evidence="2 3" key="1">
    <citation type="submission" date="2016-06" db="EMBL/GenBank/DDBJ databases">
        <authorList>
            <person name="Kjaerup R.B."/>
            <person name="Dalgaard T.S."/>
            <person name="Juul-Madsen H.R."/>
        </authorList>
    </citation>
    <scope>NUCLEOTIDE SEQUENCE [LARGE SCALE GENOMIC DNA]</scope>
    <source>
        <strain evidence="2 3">E1334</strain>
    </source>
</reference>
<proteinExistence type="predicted"/>
<dbReference type="Pfam" id="PF06974">
    <property type="entry name" value="WS_DGAT_C"/>
    <property type="match status" value="1"/>
</dbReference>
<sequence>MSGHRMAAVDAQFYWMSAKIPSDEFLLYAFGGEPADYALAVEQLCLRANAEPALTMRVRDRGRWRYPQWVPAAVAAEQVVRHDLAEQNWNGVLAAVAGLADDQLDVRRMAWRLHVFTPVRGIPGVIGSGAVAVLQVAHALADGARSAAMAAWLFGRPDPVPEVPTPRPGFLPWRAVQAARAHRLLERDIRAGLLTPGAGSRPLLPTNARPEGPRAVRTLVRHRSQLPGPTITVGVLSAVSQALSNLLDGQCDSLGAEVPMAKPGAARAHNHFGNIVVGLYPKLGSDARAERIAADLANGRRRFEHPATRAADRAFAAVPAGLLRWGIGQFDVQERATQVSGNTVVSSVNRGAADLSFGGAPVVLTSGYPALSPMMGLTHGVHGIGDTIAISVHAAASAVPDVDAYLALLDAAL</sequence>
<gene>
    <name evidence="2" type="ORF">A5708_03515</name>
</gene>
<name>A0A1A2YMT4_9MYCO</name>
<feature type="domain" description="O-acyltransferase WSD1 C-terminal" evidence="1">
    <location>
        <begin position="270"/>
        <end position="412"/>
    </location>
</feature>
<evidence type="ECO:0000259" key="1">
    <source>
        <dbReference type="Pfam" id="PF06974"/>
    </source>
</evidence>